<dbReference type="RefSeq" id="WP_120773441.1">
    <property type="nucleotide sequence ID" value="NZ_CP032629.1"/>
</dbReference>
<dbReference type="KEGG" id="lact:D7I46_13130"/>
<protein>
    <recommendedName>
        <fullName evidence="4">DUF536 domain-containing protein</fullName>
    </recommendedName>
</protein>
<dbReference type="AlphaFoldDB" id="A0A387BIN1"/>
<geneLocation type="plasmid" evidence="2 3">
    <name>unnamed2</name>
</geneLocation>
<organism evidence="2 3">
    <name type="scientific">Lactococcus allomyrinae</name>
    <dbReference type="NCBI Taxonomy" id="2419773"/>
    <lineage>
        <taxon>Bacteria</taxon>
        <taxon>Bacillati</taxon>
        <taxon>Bacillota</taxon>
        <taxon>Bacilli</taxon>
        <taxon>Lactobacillales</taxon>
        <taxon>Streptococcaceae</taxon>
        <taxon>Lactococcus</taxon>
    </lineage>
</organism>
<evidence type="ECO:0008006" key="4">
    <source>
        <dbReference type="Google" id="ProtNLM"/>
    </source>
</evidence>
<dbReference type="Proteomes" id="UP000269374">
    <property type="component" value="Plasmid unnamed2"/>
</dbReference>
<evidence type="ECO:0000313" key="3">
    <source>
        <dbReference type="Proteomes" id="UP000269374"/>
    </source>
</evidence>
<dbReference type="OrthoDB" id="2233743at2"/>
<gene>
    <name evidence="2" type="ORF">D7I46_13130</name>
</gene>
<evidence type="ECO:0000313" key="2">
    <source>
        <dbReference type="EMBL" id="AYG02072.1"/>
    </source>
</evidence>
<sequence length="133" mass="15763">MVKKTIKQLADELNVSKDKVKYQVRKLPSELTTKENGITYIKNTGIEIIKENIQGKIPNEKTSELPNNYLVDQLDFFQKELEKKNTQIDHLQQLLENQQILTKQTLDEKKQLELEFSELKKEEPKSWFRRIFG</sequence>
<keyword evidence="2" id="KW-0614">Plasmid</keyword>
<feature type="coiled-coil region" evidence="1">
    <location>
        <begin position="74"/>
        <end position="122"/>
    </location>
</feature>
<accession>A0A387BIN1</accession>
<keyword evidence="1" id="KW-0175">Coiled coil</keyword>
<name>A0A387BIN1_9LACT</name>
<dbReference type="EMBL" id="CP032629">
    <property type="protein sequence ID" value="AYG02072.1"/>
    <property type="molecule type" value="Genomic_DNA"/>
</dbReference>
<keyword evidence="3" id="KW-1185">Reference proteome</keyword>
<reference evidence="2 3" key="1">
    <citation type="submission" date="2018-09" db="EMBL/GenBank/DDBJ databases">
        <title>Genome sequencing of strain 1JSPR-7.</title>
        <authorList>
            <person name="Heo J."/>
            <person name="Kim S.-J."/>
            <person name="Kwon S.-W."/>
        </authorList>
    </citation>
    <scope>NUCLEOTIDE SEQUENCE [LARGE SCALE GENOMIC DNA]</scope>
    <source>
        <strain evidence="2 3">1JSPR-7</strain>
        <plasmid evidence="2 3">unnamed2</plasmid>
    </source>
</reference>
<proteinExistence type="predicted"/>
<evidence type="ECO:0000256" key="1">
    <source>
        <dbReference type="SAM" id="Coils"/>
    </source>
</evidence>